<organism evidence="2 3">
    <name type="scientific">Apolygus lucorum</name>
    <name type="common">Small green plant bug</name>
    <name type="synonym">Lygocoris lucorum</name>
    <dbReference type="NCBI Taxonomy" id="248454"/>
    <lineage>
        <taxon>Eukaryota</taxon>
        <taxon>Metazoa</taxon>
        <taxon>Ecdysozoa</taxon>
        <taxon>Arthropoda</taxon>
        <taxon>Hexapoda</taxon>
        <taxon>Insecta</taxon>
        <taxon>Pterygota</taxon>
        <taxon>Neoptera</taxon>
        <taxon>Paraneoptera</taxon>
        <taxon>Hemiptera</taxon>
        <taxon>Heteroptera</taxon>
        <taxon>Panheteroptera</taxon>
        <taxon>Cimicomorpha</taxon>
        <taxon>Miridae</taxon>
        <taxon>Mirini</taxon>
        <taxon>Apolygus</taxon>
    </lineage>
</organism>
<gene>
    <name evidence="2" type="ORF">GE061_015590</name>
</gene>
<protein>
    <submittedName>
        <fullName evidence="2">Uncharacterized protein</fullName>
    </submittedName>
</protein>
<name>A0A8S9XNN1_APOLU</name>
<evidence type="ECO:0000313" key="3">
    <source>
        <dbReference type="Proteomes" id="UP000466442"/>
    </source>
</evidence>
<accession>A0A8S9XNN1</accession>
<evidence type="ECO:0000256" key="1">
    <source>
        <dbReference type="SAM" id="SignalP"/>
    </source>
</evidence>
<feature type="chain" id="PRO_5035910150" evidence="1">
    <location>
        <begin position="20"/>
        <end position="223"/>
    </location>
</feature>
<dbReference type="Proteomes" id="UP000466442">
    <property type="component" value="Unassembled WGS sequence"/>
</dbReference>
<proteinExistence type="predicted"/>
<keyword evidence="3" id="KW-1185">Reference proteome</keyword>
<feature type="signal peptide" evidence="1">
    <location>
        <begin position="1"/>
        <end position="19"/>
    </location>
</feature>
<sequence length="223" mass="25421">MRLFIVAAGWLLLFQEGKGAMGPWVGIVNKVSKCSDENQDLPSSLSMSIDKNGKYRRIVKEGSFDSNVGISNDSEMVARLMEFKNGRWNVVLERNFGGTCNALNTFIPKLLKLVYQQTPDLETYEDGTSVCTKPSNGKMVVPFNLDPITVETIPSHLRRGSCKTNYGTIDLTMMHYNARRNVSDSSHTYQLHLRKLIQWMRWQLIRTIVFPNFLQSCIYSPED</sequence>
<reference evidence="2" key="1">
    <citation type="journal article" date="2021" name="Mol. Ecol. Resour.">
        <title>Apolygus lucorum genome provides insights into omnivorousness and mesophyll feeding.</title>
        <authorList>
            <person name="Liu Y."/>
            <person name="Liu H."/>
            <person name="Wang H."/>
            <person name="Huang T."/>
            <person name="Liu B."/>
            <person name="Yang B."/>
            <person name="Yin L."/>
            <person name="Li B."/>
            <person name="Zhang Y."/>
            <person name="Zhang S."/>
            <person name="Jiang F."/>
            <person name="Zhang X."/>
            <person name="Ren Y."/>
            <person name="Wang B."/>
            <person name="Wang S."/>
            <person name="Lu Y."/>
            <person name="Wu K."/>
            <person name="Fan W."/>
            <person name="Wang G."/>
        </authorList>
    </citation>
    <scope>NUCLEOTIDE SEQUENCE</scope>
    <source>
        <strain evidence="2">12Hb</strain>
    </source>
</reference>
<comment type="caution">
    <text evidence="2">The sequence shown here is derived from an EMBL/GenBank/DDBJ whole genome shotgun (WGS) entry which is preliminary data.</text>
</comment>
<keyword evidence="1" id="KW-0732">Signal</keyword>
<dbReference type="AlphaFoldDB" id="A0A8S9XNN1"/>
<dbReference type="EMBL" id="WIXP02000006">
    <property type="protein sequence ID" value="KAF6209838.1"/>
    <property type="molecule type" value="Genomic_DNA"/>
</dbReference>
<evidence type="ECO:0000313" key="2">
    <source>
        <dbReference type="EMBL" id="KAF6209838.1"/>
    </source>
</evidence>